<gene>
    <name evidence="9" type="ORF">K0U00_35515</name>
</gene>
<evidence type="ECO:0000259" key="8">
    <source>
        <dbReference type="PROSITE" id="PS50928"/>
    </source>
</evidence>
<proteinExistence type="inferred from homology"/>
<feature type="transmembrane region" description="Helical" evidence="7">
    <location>
        <begin position="66"/>
        <end position="87"/>
    </location>
</feature>
<dbReference type="CDD" id="cd06261">
    <property type="entry name" value="TM_PBP2"/>
    <property type="match status" value="1"/>
</dbReference>
<evidence type="ECO:0000256" key="6">
    <source>
        <dbReference type="ARBA" id="ARBA00023136"/>
    </source>
</evidence>
<evidence type="ECO:0000256" key="5">
    <source>
        <dbReference type="ARBA" id="ARBA00022989"/>
    </source>
</evidence>
<sequence>TLPPSMYEASRIDGSGPWNTFWKITLPGLVPYIFLNLMYTVVDLFTFPSNPIVSKVNTTNYGSSSALAWIYFSIILLFVGLTLLLYSRVDKALSGTRE</sequence>
<dbReference type="InterPro" id="IPR000515">
    <property type="entry name" value="MetI-like"/>
</dbReference>
<keyword evidence="3" id="KW-1003">Cell membrane</keyword>
<evidence type="ECO:0000256" key="4">
    <source>
        <dbReference type="ARBA" id="ARBA00022692"/>
    </source>
</evidence>
<evidence type="ECO:0000256" key="2">
    <source>
        <dbReference type="ARBA" id="ARBA00022448"/>
    </source>
</evidence>
<evidence type="ECO:0000256" key="1">
    <source>
        <dbReference type="ARBA" id="ARBA00004651"/>
    </source>
</evidence>
<comment type="similarity">
    <text evidence="7">Belongs to the binding-protein-dependent transport system permease family.</text>
</comment>
<protein>
    <submittedName>
        <fullName evidence="9">ABC transporter permease subunit</fullName>
    </submittedName>
</protein>
<keyword evidence="4 7" id="KW-0812">Transmembrane</keyword>
<dbReference type="Gene3D" id="1.10.3720.10">
    <property type="entry name" value="MetI-like"/>
    <property type="match status" value="1"/>
</dbReference>
<dbReference type="Proteomes" id="UP001519887">
    <property type="component" value="Unassembled WGS sequence"/>
</dbReference>
<reference evidence="9 10" key="1">
    <citation type="submission" date="2021-07" db="EMBL/GenBank/DDBJ databases">
        <title>Paenibacillus radiodurans sp. nov., isolated from the southeastern edge of Tengger Desert.</title>
        <authorList>
            <person name="Zhang G."/>
        </authorList>
    </citation>
    <scope>NUCLEOTIDE SEQUENCE [LARGE SCALE GENOMIC DNA]</scope>
    <source>
        <strain evidence="9 10">CCM 7311</strain>
    </source>
</reference>
<comment type="caution">
    <text evidence="9">The sequence shown here is derived from an EMBL/GenBank/DDBJ whole genome shotgun (WGS) entry which is preliminary data.</text>
</comment>
<evidence type="ECO:0000313" key="9">
    <source>
        <dbReference type="EMBL" id="MBW7459377.1"/>
    </source>
</evidence>
<evidence type="ECO:0000256" key="7">
    <source>
        <dbReference type="RuleBase" id="RU363032"/>
    </source>
</evidence>
<keyword evidence="10" id="KW-1185">Reference proteome</keyword>
<dbReference type="EMBL" id="JAHZIK010001612">
    <property type="protein sequence ID" value="MBW7459377.1"/>
    <property type="molecule type" value="Genomic_DNA"/>
</dbReference>
<keyword evidence="5 7" id="KW-1133">Transmembrane helix</keyword>
<evidence type="ECO:0000256" key="3">
    <source>
        <dbReference type="ARBA" id="ARBA00022475"/>
    </source>
</evidence>
<feature type="domain" description="ABC transmembrane type-1" evidence="8">
    <location>
        <begin position="1"/>
        <end position="87"/>
    </location>
</feature>
<keyword evidence="2 7" id="KW-0813">Transport</keyword>
<dbReference type="PANTHER" id="PTHR30193">
    <property type="entry name" value="ABC TRANSPORTER PERMEASE PROTEIN"/>
    <property type="match status" value="1"/>
</dbReference>
<dbReference type="InterPro" id="IPR051393">
    <property type="entry name" value="ABC_transporter_permease"/>
</dbReference>
<keyword evidence="6 7" id="KW-0472">Membrane</keyword>
<evidence type="ECO:0000313" key="10">
    <source>
        <dbReference type="Proteomes" id="UP001519887"/>
    </source>
</evidence>
<organism evidence="9 10">
    <name type="scientific">Paenibacillus sepulcri</name>
    <dbReference type="NCBI Taxonomy" id="359917"/>
    <lineage>
        <taxon>Bacteria</taxon>
        <taxon>Bacillati</taxon>
        <taxon>Bacillota</taxon>
        <taxon>Bacilli</taxon>
        <taxon>Bacillales</taxon>
        <taxon>Paenibacillaceae</taxon>
        <taxon>Paenibacillus</taxon>
    </lineage>
</organism>
<feature type="non-terminal residue" evidence="9">
    <location>
        <position position="1"/>
    </location>
</feature>
<accession>A0ABS7CEM4</accession>
<dbReference type="SUPFAM" id="SSF161098">
    <property type="entry name" value="MetI-like"/>
    <property type="match status" value="1"/>
</dbReference>
<dbReference type="InterPro" id="IPR035906">
    <property type="entry name" value="MetI-like_sf"/>
</dbReference>
<dbReference type="PANTHER" id="PTHR30193:SF37">
    <property type="entry name" value="INNER MEMBRANE ABC TRANSPORTER PERMEASE PROTEIN YCJO"/>
    <property type="match status" value="1"/>
</dbReference>
<feature type="transmembrane region" description="Helical" evidence="7">
    <location>
        <begin position="21"/>
        <end position="46"/>
    </location>
</feature>
<name>A0ABS7CEM4_9BACL</name>
<dbReference type="Pfam" id="PF00528">
    <property type="entry name" value="BPD_transp_1"/>
    <property type="match status" value="1"/>
</dbReference>
<dbReference type="PROSITE" id="PS50928">
    <property type="entry name" value="ABC_TM1"/>
    <property type="match status" value="1"/>
</dbReference>
<comment type="subcellular location">
    <subcellularLocation>
        <location evidence="1 7">Cell membrane</location>
        <topology evidence="1 7">Multi-pass membrane protein</topology>
    </subcellularLocation>
</comment>